<dbReference type="InterPro" id="IPR031325">
    <property type="entry name" value="RHS_repeat"/>
</dbReference>
<evidence type="ECO:0000256" key="1">
    <source>
        <dbReference type="ARBA" id="ARBA00022737"/>
    </source>
</evidence>
<evidence type="ECO:0000256" key="2">
    <source>
        <dbReference type="SAM" id="MobiDB-lite"/>
    </source>
</evidence>
<dbReference type="PANTHER" id="PTHR32305">
    <property type="match status" value="1"/>
</dbReference>
<keyword evidence="3" id="KW-0732">Signal</keyword>
<organism evidence="5 6">
    <name type="scientific">Paractinoplanes tereljensis</name>
    <dbReference type="NCBI Taxonomy" id="571912"/>
    <lineage>
        <taxon>Bacteria</taxon>
        <taxon>Bacillati</taxon>
        <taxon>Actinomycetota</taxon>
        <taxon>Actinomycetes</taxon>
        <taxon>Micromonosporales</taxon>
        <taxon>Micromonosporaceae</taxon>
        <taxon>Paractinoplanes</taxon>
    </lineage>
</organism>
<dbReference type="InterPro" id="IPR050708">
    <property type="entry name" value="T6SS_VgrG/RHS"/>
</dbReference>
<sequence length="2089" mass="223626">MKDQRALISTLTRRTRPGRARRMVAVLAAAAVAGSLLPAPAWAQPAKPFTPPATPNVEKVPVTAVAPAAATKSPAMPDGTRKAAPSWPKAGTGEVAVPATVAAKAGDLPIRVARPATRKQAPARVGVSVLDRATTDRAGVRGMLLRVGRTDQVRDAGAVDLTVDYGSFRTAFGGDWASRLRLVALPACALTTPDRSDCAGTPLRSRNDPKASTVTATVDVPGAATADAATAGAGTLVAVAAASSGEAGSFEATKLQPSSTWSAGGNSGDFSWAYPMRVPPASGAVAPALNLAYSAQSVDGMQAASNNQPSWVGEGFDGTVGGFVERRYQQCADDMDGGNNSEKTGDLCWATDNAVLSLAGHSGELIYNAAEGRWHLRNDDGSRVERKTGASNGDNNGEYWVVTATDGIQYWFGAHRLPGWTTGGSVTNSTWTVPVYGNNTGEPCHATAFADSSCTQAWRWNLDYVVDLNGNSASYWYATDTNKYARNVTSSNVVSYVRDGHLDHIEYGTRRDNDADSRFSASAPARVDFGVTDRCLSSCGTHDEPHWPDTPWDQECTGTTCETYNPSFWSSTRLSTITTKKWSGTAYVSVDRWTLNHTFPDPGDGTRAGLWLSKVSHAGLAGSTVSVPDVEFTGVQLSNRVDTIDFAAAMNWWRISQIRYETGGTVSVLYSDPECVAKTNVPTDAANNTKRCYPVRWTPEGYTDPVTDYFHKYVVTTVYEADNTGGIAPKGSPRVVYKYSYLDGPAWHYSDDDGLIEAKDKTWSGWRGYARVGVTVGDTGEQTYTETKYFRGMHGDKASSGTRTVTVTGTGVPTVNDEDAYAGMTRETTVYNGPGGAVVSRQVAEPWQSAATASRTINGDTVPARYTRVAATHDRTVRDGGRAERVRSVRNTFDAYGMSVAVDDSGDTAVSGDESCTKSTYEPRNTTNWLLTATHRTLVLAVPCASGANPAALTDADIVSDTRTFFDGATTFGTAPTRGLNTRTEQASAWNAGSPTYDQVSRAAYDTTGRATSLWDALDHQTTTAYTPAAGGLITQTVVTNALGHATTTTFDPSWGLPTTVLDPNGKKTESAYDGLGRLTGVWQPGRDRSSQSAGSTFSYLVSNTVPSAIGTATLNAVGGYDTKYTLYDGLSRERQSQSPSPSGGRLLTEAFYDTAGRKVRDHGSYYAAGAPSSTLTTATDRQDVPNQTRTVYDGAGRVTAAIFQPYTTERSRTTTAYGGDRVDVTPPAGGTASATVTDALGRTTAVRQYQAATPTGAYDSAAYTYDRKGQLTTVTDAAGNHWDYTYDLRGRQLTAADPDKGTTTSTYDLDGRVTSDLDVRGVKLQYTYDALDRRTALLETGAGTRARWTYDTVAKGYLYQAVRFGVNSANYTYRVSAYDDAYRPTSQAFIIPSTETGLAGTYAISTYYNADGSINTLDYPAAGDLPLESVSYKYDATTGLAATSGSSYNGRAISYVARTTYDALGRTSERLLYPGLYDGLGKRVYQTYNYELETGRVSSVRTDRDSVAPYTLSNTTYTYDNAGNITKAADAATGDNQCYQYDYQRRLSQAWSPSSGDCGAAPTTSGLGGPAPYWQSWTYDVTGNRSGQVDHATTNTTTSYAYPAAGSARPHALTGTTAVTGGTTVTGAYTYDTTGNMLTRPTASGSTQTMTWDAEGHLATSADNTGTTSYLYDADGNRLIRRDPTGSTLYLPGQEVRYTTATATTTCTRFYSFDNAMIASRTAAGVTWLSSDYQGTATVAVDRDTQASTVRRQTPFGGSRGTGVTWPNTKGFVGGTVDNTGLTHLGAREYDASVGRFISADPVHDLADPQQWNAYAYAGGNPVTFKDPTGLRTDDQYYGPVGAAKIEKNAADYYAEYQKSKPSVSPSPNPSPPRGGSTSSSPEAQPTPEPTTWGDEPEYMQDYARRGYEMCSNPILVDLCAEADQRHLAEDLSWFPYVGVPATAYLVKDDLDNGHPVGAALSAASVLPVGKIFAKLAKGLKITKAEQRAINEVVGNAYRDHIADFLRQKGRIVVTDAQNRKLLTLATPDGDRILDMVVYDKNHNLLGYVEVKSGKEGQKKVQAKKDAYLRGTGVNIAYVYDDLDNMLY</sequence>
<protein>
    <recommendedName>
        <fullName evidence="4">Teneurin-like YD-shell domain-containing protein</fullName>
    </recommendedName>
</protein>
<dbReference type="Gene3D" id="2.180.10.10">
    <property type="entry name" value="RHS repeat-associated core"/>
    <property type="match status" value="1"/>
</dbReference>
<gene>
    <name evidence="5" type="ORF">Ate02nite_36010</name>
</gene>
<dbReference type="NCBIfam" id="TIGR03696">
    <property type="entry name" value="Rhs_assc_core"/>
    <property type="match status" value="1"/>
</dbReference>
<feature type="chain" id="PRO_5037816510" description="Teneurin-like YD-shell domain-containing protein" evidence="3">
    <location>
        <begin position="44"/>
        <end position="2089"/>
    </location>
</feature>
<dbReference type="RefSeq" id="WP_203806946.1">
    <property type="nucleotide sequence ID" value="NZ_BOMY01000023.1"/>
</dbReference>
<dbReference type="PANTHER" id="PTHR32305:SF17">
    <property type="entry name" value="TRNA NUCLEASE WAPA"/>
    <property type="match status" value="1"/>
</dbReference>
<accession>A0A919TSS6</accession>
<feature type="domain" description="Teneurin-like YD-shell" evidence="4">
    <location>
        <begin position="1627"/>
        <end position="1824"/>
    </location>
</feature>
<proteinExistence type="predicted"/>
<dbReference type="InterPro" id="IPR022385">
    <property type="entry name" value="Rhs_assc_core"/>
</dbReference>
<keyword evidence="6" id="KW-1185">Reference proteome</keyword>
<dbReference type="NCBIfam" id="TIGR01643">
    <property type="entry name" value="YD_repeat_2x"/>
    <property type="match status" value="4"/>
</dbReference>
<dbReference type="Pfam" id="PF25023">
    <property type="entry name" value="TEN_YD-shell"/>
    <property type="match status" value="1"/>
</dbReference>
<keyword evidence="1" id="KW-0677">Repeat</keyword>
<name>A0A919TSS6_9ACTN</name>
<evidence type="ECO:0000313" key="5">
    <source>
        <dbReference type="EMBL" id="GIF20871.1"/>
    </source>
</evidence>
<comment type="caution">
    <text evidence="5">The sequence shown here is derived from an EMBL/GenBank/DDBJ whole genome shotgun (WGS) entry which is preliminary data.</text>
</comment>
<dbReference type="Proteomes" id="UP000623608">
    <property type="component" value="Unassembled WGS sequence"/>
</dbReference>
<feature type="signal peptide" evidence="3">
    <location>
        <begin position="1"/>
        <end position="43"/>
    </location>
</feature>
<reference evidence="5" key="1">
    <citation type="submission" date="2021-01" db="EMBL/GenBank/DDBJ databases">
        <title>Whole genome shotgun sequence of Actinoplanes tereljensis NBRC 105297.</title>
        <authorList>
            <person name="Komaki H."/>
            <person name="Tamura T."/>
        </authorList>
    </citation>
    <scope>NUCLEOTIDE SEQUENCE</scope>
    <source>
        <strain evidence="5">NBRC 105297</strain>
    </source>
</reference>
<dbReference type="InterPro" id="IPR006530">
    <property type="entry name" value="YD"/>
</dbReference>
<dbReference type="InterPro" id="IPR056823">
    <property type="entry name" value="TEN-like_YD-shell"/>
</dbReference>
<feature type="region of interest" description="Disordered" evidence="2">
    <location>
        <begin position="70"/>
        <end position="91"/>
    </location>
</feature>
<evidence type="ECO:0000259" key="4">
    <source>
        <dbReference type="Pfam" id="PF25023"/>
    </source>
</evidence>
<evidence type="ECO:0000256" key="3">
    <source>
        <dbReference type="SAM" id="SignalP"/>
    </source>
</evidence>
<dbReference type="EMBL" id="BOMY01000023">
    <property type="protein sequence ID" value="GIF20871.1"/>
    <property type="molecule type" value="Genomic_DNA"/>
</dbReference>
<dbReference type="Pfam" id="PF05593">
    <property type="entry name" value="RHS_repeat"/>
    <property type="match status" value="1"/>
</dbReference>
<evidence type="ECO:0000313" key="6">
    <source>
        <dbReference type="Proteomes" id="UP000623608"/>
    </source>
</evidence>
<feature type="region of interest" description="Disordered" evidence="2">
    <location>
        <begin position="1859"/>
        <end position="1898"/>
    </location>
</feature>